<sequence>MLHVSVLPPLLPTAPLSRPGSERKGGSNAADHRAQEGEREDGAAAMAPAAARARRGGAQGRRTSVRQICASAREEGGGGRSVRRPAAPCSEGARGGGAARQERREERTALAATPPLQLGRAAMASTAVHRDEELLLELAPSRGHAPSAPPSRGRACRRRARARREQRRAREVERGPTGRGGRGRCWQGSSRAAHPPPWPQLREEGGAVGAQGGRTEGRAGRRWCPASPGGPHSGTFEGGPRGSDRPGGSSARVAEPLELIWFKCVKPNHYR</sequence>
<name>A0A8T0MCP3_PANVG</name>
<feature type="compositionally biased region" description="Basic and acidic residues" evidence="1">
    <location>
        <begin position="20"/>
        <end position="42"/>
    </location>
</feature>
<reference evidence="2" key="1">
    <citation type="submission" date="2020-05" db="EMBL/GenBank/DDBJ databases">
        <title>WGS assembly of Panicum virgatum.</title>
        <authorList>
            <person name="Lovell J.T."/>
            <person name="Jenkins J."/>
            <person name="Shu S."/>
            <person name="Juenger T.E."/>
            <person name="Schmutz J."/>
        </authorList>
    </citation>
    <scope>NUCLEOTIDE SEQUENCE</scope>
    <source>
        <strain evidence="2">AP13</strain>
    </source>
</reference>
<accession>A0A8T0MCP3</accession>
<evidence type="ECO:0000256" key="1">
    <source>
        <dbReference type="SAM" id="MobiDB-lite"/>
    </source>
</evidence>
<evidence type="ECO:0000313" key="3">
    <source>
        <dbReference type="Proteomes" id="UP000823388"/>
    </source>
</evidence>
<feature type="region of interest" description="Disordered" evidence="1">
    <location>
        <begin position="138"/>
        <end position="252"/>
    </location>
</feature>
<feature type="compositionally biased region" description="Basic residues" evidence="1">
    <location>
        <begin position="154"/>
        <end position="167"/>
    </location>
</feature>
<proteinExistence type="predicted"/>
<comment type="caution">
    <text evidence="2">The sequence shown here is derived from an EMBL/GenBank/DDBJ whole genome shotgun (WGS) entry which is preliminary data.</text>
</comment>
<organism evidence="2 3">
    <name type="scientific">Panicum virgatum</name>
    <name type="common">Blackwell switchgrass</name>
    <dbReference type="NCBI Taxonomy" id="38727"/>
    <lineage>
        <taxon>Eukaryota</taxon>
        <taxon>Viridiplantae</taxon>
        <taxon>Streptophyta</taxon>
        <taxon>Embryophyta</taxon>
        <taxon>Tracheophyta</taxon>
        <taxon>Spermatophyta</taxon>
        <taxon>Magnoliopsida</taxon>
        <taxon>Liliopsida</taxon>
        <taxon>Poales</taxon>
        <taxon>Poaceae</taxon>
        <taxon>PACMAD clade</taxon>
        <taxon>Panicoideae</taxon>
        <taxon>Panicodae</taxon>
        <taxon>Paniceae</taxon>
        <taxon>Panicinae</taxon>
        <taxon>Panicum</taxon>
        <taxon>Panicum sect. Hiantes</taxon>
    </lineage>
</organism>
<gene>
    <name evidence="2" type="ORF">PVAP13_9NG072573</name>
</gene>
<dbReference type="AlphaFoldDB" id="A0A8T0MCP3"/>
<evidence type="ECO:0000313" key="2">
    <source>
        <dbReference type="EMBL" id="KAG2534920.1"/>
    </source>
</evidence>
<dbReference type="EMBL" id="CM029054">
    <property type="protein sequence ID" value="KAG2534920.1"/>
    <property type="molecule type" value="Genomic_DNA"/>
</dbReference>
<dbReference type="Proteomes" id="UP000823388">
    <property type="component" value="Chromosome 9N"/>
</dbReference>
<keyword evidence="3" id="KW-1185">Reference proteome</keyword>
<feature type="region of interest" description="Disordered" evidence="1">
    <location>
        <begin position="1"/>
        <end position="126"/>
    </location>
</feature>
<protein>
    <submittedName>
        <fullName evidence="2">Uncharacterized protein</fullName>
    </submittedName>
</protein>